<reference evidence="1" key="1">
    <citation type="submission" date="2023-02" db="EMBL/GenBank/DDBJ databases">
        <title>Genome of toxic invasive species Heracleum sosnowskyi carries increased number of genes despite the absence of recent whole-genome duplications.</title>
        <authorList>
            <person name="Schelkunov M."/>
            <person name="Shtratnikova V."/>
            <person name="Makarenko M."/>
            <person name="Klepikova A."/>
            <person name="Omelchenko D."/>
            <person name="Novikova G."/>
            <person name="Obukhova E."/>
            <person name="Bogdanov V."/>
            <person name="Penin A."/>
            <person name="Logacheva M."/>
        </authorList>
    </citation>
    <scope>NUCLEOTIDE SEQUENCE</scope>
    <source>
        <strain evidence="1">Hsosn_3</strain>
        <tissue evidence="1">Leaf</tissue>
    </source>
</reference>
<sequence>MIGFDFGVQFVIKGINLVNHEILVHGGRVYQGKITAGPKFHETVKFEPLGSLKDKVSHYGDRIMLTRTHQGGEPRSSFHWARGSVPNTMTHRPLISYRQC</sequence>
<name>A0AAD8IPV0_9APIA</name>
<evidence type="ECO:0000313" key="1">
    <source>
        <dbReference type="EMBL" id="KAK1389615.1"/>
    </source>
</evidence>
<protein>
    <submittedName>
        <fullName evidence="1">Uncharacterized protein</fullName>
    </submittedName>
</protein>
<reference evidence="1" key="2">
    <citation type="submission" date="2023-05" db="EMBL/GenBank/DDBJ databases">
        <authorList>
            <person name="Schelkunov M.I."/>
        </authorList>
    </citation>
    <scope>NUCLEOTIDE SEQUENCE</scope>
    <source>
        <strain evidence="1">Hsosn_3</strain>
        <tissue evidence="1">Leaf</tissue>
    </source>
</reference>
<proteinExistence type="predicted"/>
<comment type="caution">
    <text evidence="1">The sequence shown here is derived from an EMBL/GenBank/DDBJ whole genome shotgun (WGS) entry which is preliminary data.</text>
</comment>
<organism evidence="1 2">
    <name type="scientific">Heracleum sosnowskyi</name>
    <dbReference type="NCBI Taxonomy" id="360622"/>
    <lineage>
        <taxon>Eukaryota</taxon>
        <taxon>Viridiplantae</taxon>
        <taxon>Streptophyta</taxon>
        <taxon>Embryophyta</taxon>
        <taxon>Tracheophyta</taxon>
        <taxon>Spermatophyta</taxon>
        <taxon>Magnoliopsida</taxon>
        <taxon>eudicotyledons</taxon>
        <taxon>Gunneridae</taxon>
        <taxon>Pentapetalae</taxon>
        <taxon>asterids</taxon>
        <taxon>campanulids</taxon>
        <taxon>Apiales</taxon>
        <taxon>Apiaceae</taxon>
        <taxon>Apioideae</taxon>
        <taxon>apioid superclade</taxon>
        <taxon>Tordylieae</taxon>
        <taxon>Tordyliinae</taxon>
        <taxon>Heracleum</taxon>
    </lineage>
</organism>
<accession>A0AAD8IPV0</accession>
<dbReference type="Proteomes" id="UP001237642">
    <property type="component" value="Unassembled WGS sequence"/>
</dbReference>
<dbReference type="EMBL" id="JAUIZM010000004">
    <property type="protein sequence ID" value="KAK1389615.1"/>
    <property type="molecule type" value="Genomic_DNA"/>
</dbReference>
<evidence type="ECO:0000313" key="2">
    <source>
        <dbReference type="Proteomes" id="UP001237642"/>
    </source>
</evidence>
<gene>
    <name evidence="1" type="ORF">POM88_017793</name>
</gene>
<dbReference type="AlphaFoldDB" id="A0AAD8IPV0"/>
<keyword evidence="2" id="KW-1185">Reference proteome</keyword>